<sequence length="475" mass="55830">MAKHDNSKNVSDTVLVRLNNRAEYMRRMKELIRSGNKFVIKHVRALAVNTKEVFELVDEVPLRTKLLLLAELPGDIHSYHHVVHEGLEDDDTGTVMLCYRVIRKHKEMTNDELFTRRVLKSILVNVRREESFYECVHLLIGLLRGVRVDRRDVLRVMHIVNDRMNTVNKRFRERIGTLYCCMGRWVDVRSVVNLMMDNLRVCDRVQRVMGVVVLSKMGVRYFCEVVAVLLMDYGMREFNVKVGVIRVLERIVKYYVGRYCGVTHHDMGRYSTNYCNMVCSNADNYRYALHKYGNCEQRGSGKICDIARHKCIKNEKYKRYLRAHEITAKTYAIEDKKRRAKNRKYVRVSSKLIKYIIPVLNNALTQNDKTLRKCALQLLKHVLHLHITTEHLIHLFNISFVNLLCDDEIKDVFDECFVLFVRKLSSNYVFKYLVSGLEHPSHSVRERYVELLAMVQRNGVLIESVDDDEFIDSVF</sequence>
<gene>
    <name evidence="1" type="ORF">VCUG_01700</name>
</gene>
<evidence type="ECO:0000313" key="1">
    <source>
        <dbReference type="EMBL" id="ELA46800.2"/>
    </source>
</evidence>
<dbReference type="GeneID" id="19879574"/>
<dbReference type="AlphaFoldDB" id="L2GUM2"/>
<reference evidence="2" key="1">
    <citation type="submission" date="2011-03" db="EMBL/GenBank/DDBJ databases">
        <title>The genome sequence of Vavraia culicis strain floridensis.</title>
        <authorList>
            <consortium name="The Broad Institute Genome Sequencing Platform"/>
            <person name="Cuomo C."/>
            <person name="Becnel J."/>
            <person name="Sanscrainte N."/>
            <person name="Young S.K."/>
            <person name="Zeng Q."/>
            <person name="Gargeya S."/>
            <person name="Fitzgerald M."/>
            <person name="Haas B."/>
            <person name="Abouelleil A."/>
            <person name="Alvarado L."/>
            <person name="Arachchi H.M."/>
            <person name="Berlin A."/>
            <person name="Chapman S.B."/>
            <person name="Gearin G."/>
            <person name="Goldberg J."/>
            <person name="Griggs A."/>
            <person name="Gujja S."/>
            <person name="Hansen M."/>
            <person name="Heiman D."/>
            <person name="Howarth C."/>
            <person name="Larimer J."/>
            <person name="Lui A."/>
            <person name="MacDonald P.J.P."/>
            <person name="McCowen C."/>
            <person name="Montmayeur A."/>
            <person name="Murphy C."/>
            <person name="Neiman D."/>
            <person name="Pearson M."/>
            <person name="Priest M."/>
            <person name="Roberts A."/>
            <person name="Saif S."/>
            <person name="Shea T."/>
            <person name="Sisk P."/>
            <person name="Stolte C."/>
            <person name="Sykes S."/>
            <person name="Wortman J."/>
            <person name="Nusbaum C."/>
            <person name="Birren B."/>
        </authorList>
    </citation>
    <scope>NUCLEOTIDE SEQUENCE [LARGE SCALE GENOMIC DNA]</scope>
    <source>
        <strain evidence="2">floridensis</strain>
    </source>
</reference>
<dbReference type="STRING" id="948595.L2GUM2"/>
<dbReference type="OrthoDB" id="2196406at2759"/>
<protein>
    <submittedName>
        <fullName evidence="1">Uncharacterized protein</fullName>
    </submittedName>
</protein>
<dbReference type="EMBL" id="GL877432">
    <property type="protein sequence ID" value="ELA46800.2"/>
    <property type="molecule type" value="Genomic_DNA"/>
</dbReference>
<dbReference type="InterPro" id="IPR011989">
    <property type="entry name" value="ARM-like"/>
</dbReference>
<dbReference type="SUPFAM" id="SSF48371">
    <property type="entry name" value="ARM repeat"/>
    <property type="match status" value="1"/>
</dbReference>
<dbReference type="HOGENOM" id="CLU_575150_0_0_1"/>
<organism evidence="1 2">
    <name type="scientific">Vavraia culicis (isolate floridensis)</name>
    <name type="common">Microsporidian parasite</name>
    <dbReference type="NCBI Taxonomy" id="948595"/>
    <lineage>
        <taxon>Eukaryota</taxon>
        <taxon>Fungi</taxon>
        <taxon>Fungi incertae sedis</taxon>
        <taxon>Microsporidia</taxon>
        <taxon>Pleistophoridae</taxon>
        <taxon>Vavraia</taxon>
    </lineage>
</organism>
<dbReference type="InParanoid" id="L2GUM2"/>
<dbReference type="RefSeq" id="XP_008074709.1">
    <property type="nucleotide sequence ID" value="XM_008076518.1"/>
</dbReference>
<evidence type="ECO:0000313" key="2">
    <source>
        <dbReference type="Proteomes" id="UP000011081"/>
    </source>
</evidence>
<keyword evidence="2" id="KW-1185">Reference proteome</keyword>
<name>L2GUM2_VAVCU</name>
<accession>L2GUM2</accession>
<proteinExistence type="predicted"/>
<dbReference type="Gene3D" id="1.25.10.10">
    <property type="entry name" value="Leucine-rich Repeat Variant"/>
    <property type="match status" value="1"/>
</dbReference>
<dbReference type="Proteomes" id="UP000011081">
    <property type="component" value="Unassembled WGS sequence"/>
</dbReference>
<dbReference type="VEuPathDB" id="MicrosporidiaDB:VCUG_01700"/>
<dbReference type="InterPro" id="IPR016024">
    <property type="entry name" value="ARM-type_fold"/>
</dbReference>